<dbReference type="AlphaFoldDB" id="A0A1R3R7M0"/>
<name>A0A1R3R7M0_ASPC5</name>
<dbReference type="STRING" id="602072.A0A1R3R7M0"/>
<dbReference type="EMBL" id="KV907520">
    <property type="protein sequence ID" value="OOF90469.1"/>
    <property type="molecule type" value="Genomic_DNA"/>
</dbReference>
<gene>
    <name evidence="1" type="ORF">ASPCADRAFT_179015</name>
</gene>
<dbReference type="OrthoDB" id="4177740at2759"/>
<dbReference type="VEuPathDB" id="FungiDB:ASPCADRAFT_179015"/>
<organism evidence="1 2">
    <name type="scientific">Aspergillus carbonarius (strain ITEM 5010)</name>
    <dbReference type="NCBI Taxonomy" id="602072"/>
    <lineage>
        <taxon>Eukaryota</taxon>
        <taxon>Fungi</taxon>
        <taxon>Dikarya</taxon>
        <taxon>Ascomycota</taxon>
        <taxon>Pezizomycotina</taxon>
        <taxon>Eurotiomycetes</taxon>
        <taxon>Eurotiomycetidae</taxon>
        <taxon>Eurotiales</taxon>
        <taxon>Aspergillaceae</taxon>
        <taxon>Aspergillus</taxon>
        <taxon>Aspergillus subgen. Circumdati</taxon>
    </lineage>
</organism>
<keyword evidence="2" id="KW-1185">Reference proteome</keyword>
<accession>A0A1R3R7M0</accession>
<evidence type="ECO:0000313" key="1">
    <source>
        <dbReference type="EMBL" id="OOF90469.1"/>
    </source>
</evidence>
<proteinExistence type="predicted"/>
<protein>
    <submittedName>
        <fullName evidence="1">Uncharacterized protein</fullName>
    </submittedName>
</protein>
<sequence length="260" mass="30321">MSPTPDPWTTREAYRAALRAIRDQIITKLKTDQMDEPQARHAGIQQRNLCLEGPDAPLFFQPYQDELEPLHDLDYAIYDPSLEDYQNIRDLHITMQNCLSQASPMNYPKTTGIAYKPWGDFNFEEMFENDYYWHVSFTARTRMDINLPHMKCLIANDITGDDRLTRGELISIVNIMVGRLHTKHLRPHVIAPVMLYSLMGPHHLRVLEAYYNGVNLVVRKTKLYDMKEYDEKTLELLTRWWLGHAVGETTKLITPKTLVS</sequence>
<evidence type="ECO:0000313" key="2">
    <source>
        <dbReference type="Proteomes" id="UP000188318"/>
    </source>
</evidence>
<dbReference type="OMA" id="RTRMDIN"/>
<reference evidence="2" key="1">
    <citation type="journal article" date="2017" name="Genome Biol.">
        <title>Comparative genomics reveals high biological diversity and specific adaptations in the industrially and medically important fungal genus Aspergillus.</title>
        <authorList>
            <person name="de Vries R.P."/>
            <person name="Riley R."/>
            <person name="Wiebenga A."/>
            <person name="Aguilar-Osorio G."/>
            <person name="Amillis S."/>
            <person name="Uchima C.A."/>
            <person name="Anderluh G."/>
            <person name="Asadollahi M."/>
            <person name="Askin M."/>
            <person name="Barry K."/>
            <person name="Battaglia E."/>
            <person name="Bayram O."/>
            <person name="Benocci T."/>
            <person name="Braus-Stromeyer S.A."/>
            <person name="Caldana C."/>
            <person name="Canovas D."/>
            <person name="Cerqueira G.C."/>
            <person name="Chen F."/>
            <person name="Chen W."/>
            <person name="Choi C."/>
            <person name="Clum A."/>
            <person name="Dos Santos R.A."/>
            <person name="Damasio A.R."/>
            <person name="Diallinas G."/>
            <person name="Emri T."/>
            <person name="Fekete E."/>
            <person name="Flipphi M."/>
            <person name="Freyberg S."/>
            <person name="Gallo A."/>
            <person name="Gournas C."/>
            <person name="Habgood R."/>
            <person name="Hainaut M."/>
            <person name="Harispe M.L."/>
            <person name="Henrissat B."/>
            <person name="Hilden K.S."/>
            <person name="Hope R."/>
            <person name="Hossain A."/>
            <person name="Karabika E."/>
            <person name="Karaffa L."/>
            <person name="Karanyi Z."/>
            <person name="Krasevec N."/>
            <person name="Kuo A."/>
            <person name="Kusch H."/>
            <person name="LaButti K."/>
            <person name="Lagendijk E.L."/>
            <person name="Lapidus A."/>
            <person name="Levasseur A."/>
            <person name="Lindquist E."/>
            <person name="Lipzen A."/>
            <person name="Logrieco A.F."/>
            <person name="MacCabe A."/>
            <person name="Maekelae M.R."/>
            <person name="Malavazi I."/>
            <person name="Melin P."/>
            <person name="Meyer V."/>
            <person name="Mielnichuk N."/>
            <person name="Miskei M."/>
            <person name="Molnar A.P."/>
            <person name="Mule G."/>
            <person name="Ngan C.Y."/>
            <person name="Orejas M."/>
            <person name="Orosz E."/>
            <person name="Ouedraogo J.P."/>
            <person name="Overkamp K.M."/>
            <person name="Park H.-S."/>
            <person name="Perrone G."/>
            <person name="Piumi F."/>
            <person name="Punt P.J."/>
            <person name="Ram A.F."/>
            <person name="Ramon A."/>
            <person name="Rauscher S."/>
            <person name="Record E."/>
            <person name="Riano-Pachon D.M."/>
            <person name="Robert V."/>
            <person name="Roehrig J."/>
            <person name="Ruller R."/>
            <person name="Salamov A."/>
            <person name="Salih N.S."/>
            <person name="Samson R.A."/>
            <person name="Sandor E."/>
            <person name="Sanguinetti M."/>
            <person name="Schuetze T."/>
            <person name="Sepcic K."/>
            <person name="Shelest E."/>
            <person name="Sherlock G."/>
            <person name="Sophianopoulou V."/>
            <person name="Squina F.M."/>
            <person name="Sun H."/>
            <person name="Susca A."/>
            <person name="Todd R.B."/>
            <person name="Tsang A."/>
            <person name="Unkles S.E."/>
            <person name="van de Wiele N."/>
            <person name="van Rossen-Uffink D."/>
            <person name="Oliveira J.V."/>
            <person name="Vesth T.C."/>
            <person name="Visser J."/>
            <person name="Yu J.-H."/>
            <person name="Zhou M."/>
            <person name="Andersen M.R."/>
            <person name="Archer D.B."/>
            <person name="Baker S.E."/>
            <person name="Benoit I."/>
            <person name="Brakhage A.A."/>
            <person name="Braus G.H."/>
            <person name="Fischer R."/>
            <person name="Frisvad J.C."/>
            <person name="Goldman G.H."/>
            <person name="Houbraken J."/>
            <person name="Oakley B."/>
            <person name="Pocsi I."/>
            <person name="Scazzocchio C."/>
            <person name="Seiboth B."/>
            <person name="vanKuyk P.A."/>
            <person name="Wortman J."/>
            <person name="Dyer P.S."/>
            <person name="Grigoriev I.V."/>
        </authorList>
    </citation>
    <scope>NUCLEOTIDE SEQUENCE [LARGE SCALE GENOMIC DNA]</scope>
    <source>
        <strain evidence="2">ITEM 5010</strain>
    </source>
</reference>
<dbReference type="Proteomes" id="UP000188318">
    <property type="component" value="Unassembled WGS sequence"/>
</dbReference>